<dbReference type="AlphaFoldDB" id="A0A1I1MCS3"/>
<name>A0A1I1MCS3_9ACTN</name>
<evidence type="ECO:0000313" key="2">
    <source>
        <dbReference type="EMBL" id="SFC83201.1"/>
    </source>
</evidence>
<feature type="transmembrane region" description="Helical" evidence="1">
    <location>
        <begin position="7"/>
        <end position="25"/>
    </location>
</feature>
<dbReference type="RefSeq" id="WP_091125502.1">
    <property type="nucleotide sequence ID" value="NZ_FOLB01000012.1"/>
</dbReference>
<evidence type="ECO:0000313" key="3">
    <source>
        <dbReference type="Proteomes" id="UP000198832"/>
    </source>
</evidence>
<keyword evidence="1" id="KW-0472">Membrane</keyword>
<dbReference type="Proteomes" id="UP000198832">
    <property type="component" value="Unassembled WGS sequence"/>
</dbReference>
<dbReference type="STRING" id="574651.SAMN04487968_11238"/>
<organism evidence="2 3">
    <name type="scientific">Nocardioides terrae</name>
    <dbReference type="NCBI Taxonomy" id="574651"/>
    <lineage>
        <taxon>Bacteria</taxon>
        <taxon>Bacillati</taxon>
        <taxon>Actinomycetota</taxon>
        <taxon>Actinomycetes</taxon>
        <taxon>Propionibacteriales</taxon>
        <taxon>Nocardioidaceae</taxon>
        <taxon>Nocardioides</taxon>
    </lineage>
</organism>
<keyword evidence="1" id="KW-1133">Transmembrane helix</keyword>
<protein>
    <submittedName>
        <fullName evidence="2">Uncharacterized protein</fullName>
    </submittedName>
</protein>
<accession>A0A1I1MCS3</accession>
<proteinExistence type="predicted"/>
<gene>
    <name evidence="2" type="ORF">SAMN04487968_11238</name>
</gene>
<dbReference type="EMBL" id="FOLB01000012">
    <property type="protein sequence ID" value="SFC83201.1"/>
    <property type="molecule type" value="Genomic_DNA"/>
</dbReference>
<keyword evidence="3" id="KW-1185">Reference proteome</keyword>
<reference evidence="2 3" key="1">
    <citation type="submission" date="2016-10" db="EMBL/GenBank/DDBJ databases">
        <authorList>
            <person name="de Groot N.N."/>
        </authorList>
    </citation>
    <scope>NUCLEOTIDE SEQUENCE [LARGE SCALE GENOMIC DNA]</scope>
    <source>
        <strain evidence="2 3">CGMCC 1.7056</strain>
    </source>
</reference>
<keyword evidence="1" id="KW-0812">Transmembrane</keyword>
<evidence type="ECO:0000256" key="1">
    <source>
        <dbReference type="SAM" id="Phobius"/>
    </source>
</evidence>
<sequence>MSETAKGWAALVALDVFLIVLWVWIFDDEAARSVIAVVAGVANVQMLIRLVEMRRDRRPK</sequence>
<feature type="transmembrane region" description="Helical" evidence="1">
    <location>
        <begin position="31"/>
        <end position="51"/>
    </location>
</feature>